<dbReference type="Gene3D" id="3.30.70.270">
    <property type="match status" value="1"/>
</dbReference>
<dbReference type="Pfam" id="PF00990">
    <property type="entry name" value="GGDEF"/>
    <property type="match status" value="1"/>
</dbReference>
<dbReference type="GO" id="GO:0043709">
    <property type="term" value="P:cell adhesion involved in single-species biofilm formation"/>
    <property type="evidence" value="ECO:0007669"/>
    <property type="project" value="TreeGrafter"/>
</dbReference>
<dbReference type="InterPro" id="IPR043128">
    <property type="entry name" value="Rev_trsase/Diguanyl_cyclase"/>
</dbReference>
<dbReference type="Proteomes" id="UP000182740">
    <property type="component" value="Unassembled WGS sequence"/>
</dbReference>
<feature type="domain" description="GGDEF" evidence="3">
    <location>
        <begin position="284"/>
        <end position="423"/>
    </location>
</feature>
<dbReference type="FunFam" id="3.30.70.270:FF:000001">
    <property type="entry name" value="Diguanylate cyclase domain protein"/>
    <property type="match status" value="1"/>
</dbReference>
<dbReference type="EMBL" id="FPJG01000006">
    <property type="protein sequence ID" value="SFW88394.1"/>
    <property type="molecule type" value="Genomic_DNA"/>
</dbReference>
<feature type="transmembrane region" description="Helical" evidence="2">
    <location>
        <begin position="24"/>
        <end position="46"/>
    </location>
</feature>
<dbReference type="GO" id="GO:0052621">
    <property type="term" value="F:diguanylate cyclase activity"/>
    <property type="evidence" value="ECO:0007669"/>
    <property type="project" value="TreeGrafter"/>
</dbReference>
<feature type="region of interest" description="Disordered" evidence="1">
    <location>
        <begin position="418"/>
        <end position="443"/>
    </location>
</feature>
<dbReference type="AlphaFoldDB" id="A0A1K1SVN8"/>
<dbReference type="PROSITE" id="PS50887">
    <property type="entry name" value="GGDEF"/>
    <property type="match status" value="1"/>
</dbReference>
<dbReference type="NCBIfam" id="TIGR00254">
    <property type="entry name" value="GGDEF"/>
    <property type="match status" value="1"/>
</dbReference>
<dbReference type="InterPro" id="IPR050469">
    <property type="entry name" value="Diguanylate_Cyclase"/>
</dbReference>
<feature type="transmembrane region" description="Helical" evidence="2">
    <location>
        <begin position="93"/>
        <end position="119"/>
    </location>
</feature>
<feature type="transmembrane region" description="Helical" evidence="2">
    <location>
        <begin position="229"/>
        <end position="250"/>
    </location>
</feature>
<feature type="transmembrane region" description="Helical" evidence="2">
    <location>
        <begin position="163"/>
        <end position="192"/>
    </location>
</feature>
<dbReference type="SUPFAM" id="SSF55073">
    <property type="entry name" value="Nucleotide cyclase"/>
    <property type="match status" value="1"/>
</dbReference>
<dbReference type="STRING" id="546364.SAMN04489730_6948"/>
<organism evidence="4 5">
    <name type="scientific">Amycolatopsis australiensis</name>
    <dbReference type="NCBI Taxonomy" id="546364"/>
    <lineage>
        <taxon>Bacteria</taxon>
        <taxon>Bacillati</taxon>
        <taxon>Actinomycetota</taxon>
        <taxon>Actinomycetes</taxon>
        <taxon>Pseudonocardiales</taxon>
        <taxon>Pseudonocardiaceae</taxon>
        <taxon>Amycolatopsis</taxon>
    </lineage>
</organism>
<reference evidence="5" key="1">
    <citation type="submission" date="2016-11" db="EMBL/GenBank/DDBJ databases">
        <authorList>
            <person name="Varghese N."/>
            <person name="Submissions S."/>
        </authorList>
    </citation>
    <scope>NUCLEOTIDE SEQUENCE [LARGE SCALE GENOMIC DNA]</scope>
    <source>
        <strain evidence="5">DSM 44671</strain>
    </source>
</reference>
<accession>A0A1K1SVN8</accession>
<dbReference type="GO" id="GO:1902201">
    <property type="term" value="P:negative regulation of bacterial-type flagellum-dependent cell motility"/>
    <property type="evidence" value="ECO:0007669"/>
    <property type="project" value="TreeGrafter"/>
</dbReference>
<keyword evidence="5" id="KW-1185">Reference proteome</keyword>
<dbReference type="PANTHER" id="PTHR45138:SF9">
    <property type="entry name" value="DIGUANYLATE CYCLASE DGCM-RELATED"/>
    <property type="match status" value="1"/>
</dbReference>
<evidence type="ECO:0000259" key="3">
    <source>
        <dbReference type="PROSITE" id="PS50887"/>
    </source>
</evidence>
<name>A0A1K1SVN8_9PSEU</name>
<dbReference type="CDD" id="cd01949">
    <property type="entry name" value="GGDEF"/>
    <property type="match status" value="1"/>
</dbReference>
<feature type="compositionally biased region" description="Basic and acidic residues" evidence="1">
    <location>
        <begin position="429"/>
        <end position="443"/>
    </location>
</feature>
<protein>
    <submittedName>
        <fullName evidence="4">Diguanylate cyclase (GGDEF) domain-containing protein</fullName>
    </submittedName>
</protein>
<dbReference type="PANTHER" id="PTHR45138">
    <property type="entry name" value="REGULATORY COMPONENTS OF SENSORY TRANSDUCTION SYSTEM"/>
    <property type="match status" value="1"/>
</dbReference>
<dbReference type="InterPro" id="IPR000160">
    <property type="entry name" value="GGDEF_dom"/>
</dbReference>
<feature type="transmembrane region" description="Helical" evidence="2">
    <location>
        <begin position="131"/>
        <end position="151"/>
    </location>
</feature>
<dbReference type="SMART" id="SM00267">
    <property type="entry name" value="GGDEF"/>
    <property type="match status" value="1"/>
</dbReference>
<keyword evidence="2" id="KW-1133">Transmembrane helix</keyword>
<dbReference type="GO" id="GO:0005886">
    <property type="term" value="C:plasma membrane"/>
    <property type="evidence" value="ECO:0007669"/>
    <property type="project" value="TreeGrafter"/>
</dbReference>
<feature type="transmembrane region" description="Helical" evidence="2">
    <location>
        <begin position="53"/>
        <end position="73"/>
    </location>
</feature>
<dbReference type="InterPro" id="IPR029787">
    <property type="entry name" value="Nucleotide_cyclase"/>
</dbReference>
<evidence type="ECO:0000256" key="1">
    <source>
        <dbReference type="SAM" id="MobiDB-lite"/>
    </source>
</evidence>
<evidence type="ECO:0000313" key="4">
    <source>
        <dbReference type="EMBL" id="SFW88394.1"/>
    </source>
</evidence>
<gene>
    <name evidence="4" type="ORF">SAMN04489730_6948</name>
</gene>
<evidence type="ECO:0000313" key="5">
    <source>
        <dbReference type="Proteomes" id="UP000182740"/>
    </source>
</evidence>
<sequence length="443" mass="47317">MFALVGKPWQWVRSWALWSLPGHVLTYVLIVDILAAATTGAMIPVLPVTRADGVAAIILGACAIAHIELSRGIERARKLTSGVGPFVDSLTLWDFAAVLVLPPAAASGLIVLTHTIAWLRVWRGRRPLYRWVFSDATVLLATQAAALVLLAGPGPNPGVPAGLGGLAVILVAAVLRWFVNYALVVGAILISSPGMRAGQVIGEFGEQIIEAGALGLGLGAAGLLNYNAWLLVGIVIGLLALHRGVLLAQFRTSSRTDEKTGLHSADWWHQIAERALDRARIDNTTLAVLMIDLDLFKNINDTHGHPAGDKVLRAVAQAIASEVRHDDATGRWGGEEFVVLLPGVDGRELGAIAERIRRRVHVLVVPITTDQGPKTVTDLTVSLGGALWPSLGLDTIDDVVLAADSNLYAAKGAGRDRVQLPQDLIPTETDEHPDQKRRQPDQS</sequence>
<evidence type="ECO:0000256" key="2">
    <source>
        <dbReference type="SAM" id="Phobius"/>
    </source>
</evidence>
<keyword evidence="2" id="KW-0472">Membrane</keyword>
<proteinExistence type="predicted"/>
<keyword evidence="2" id="KW-0812">Transmembrane</keyword>